<dbReference type="RefSeq" id="WP_139165547.1">
    <property type="nucleotide sequence ID" value="NZ_FMVJ01000015.1"/>
</dbReference>
<accession>A0A1G5L8C5</accession>
<dbReference type="STRING" id="549386.SAMN02927923_03981"/>
<protein>
    <recommendedName>
        <fullName evidence="3">DUF1127 domain-containing protein</fullName>
    </recommendedName>
</protein>
<organism evidence="1 2">
    <name type="scientific">Microvirga guangxiensis</name>
    <dbReference type="NCBI Taxonomy" id="549386"/>
    <lineage>
        <taxon>Bacteria</taxon>
        <taxon>Pseudomonadati</taxon>
        <taxon>Pseudomonadota</taxon>
        <taxon>Alphaproteobacteria</taxon>
        <taxon>Hyphomicrobiales</taxon>
        <taxon>Methylobacteriaceae</taxon>
        <taxon>Microvirga</taxon>
    </lineage>
</organism>
<proteinExistence type="predicted"/>
<dbReference type="Proteomes" id="UP000199569">
    <property type="component" value="Unassembled WGS sequence"/>
</dbReference>
<keyword evidence="2" id="KW-1185">Reference proteome</keyword>
<gene>
    <name evidence="1" type="ORF">SAMN02927923_03981</name>
</gene>
<sequence length="83" mass="9515">MLTLLSSFLRREQPVATHREMLSLRDLDDHLLRDIGLRRIELHAVAAERLLPACCSRATRRWAELVARLRNALSPEPVPCCQS</sequence>
<dbReference type="EMBL" id="FMVJ01000015">
    <property type="protein sequence ID" value="SCZ08701.1"/>
    <property type="molecule type" value="Genomic_DNA"/>
</dbReference>
<reference evidence="1 2" key="1">
    <citation type="submission" date="2016-10" db="EMBL/GenBank/DDBJ databases">
        <authorList>
            <person name="de Groot N.N."/>
        </authorList>
    </citation>
    <scope>NUCLEOTIDE SEQUENCE [LARGE SCALE GENOMIC DNA]</scope>
    <source>
        <strain evidence="1 2">CGMCC 1.7666</strain>
    </source>
</reference>
<evidence type="ECO:0000313" key="2">
    <source>
        <dbReference type="Proteomes" id="UP000199569"/>
    </source>
</evidence>
<evidence type="ECO:0008006" key="3">
    <source>
        <dbReference type="Google" id="ProtNLM"/>
    </source>
</evidence>
<dbReference type="AlphaFoldDB" id="A0A1G5L8C5"/>
<name>A0A1G5L8C5_9HYPH</name>
<dbReference type="OrthoDB" id="8020622at2"/>
<evidence type="ECO:0000313" key="1">
    <source>
        <dbReference type="EMBL" id="SCZ08701.1"/>
    </source>
</evidence>